<dbReference type="InterPro" id="IPR036979">
    <property type="entry name" value="CM_dom_sf"/>
</dbReference>
<keyword evidence="5 16" id="KW-0963">Cytoplasm</keyword>
<keyword evidence="8 16" id="KW-0560">Oxidoreductase</keyword>
<organism evidence="19 20">
    <name type="scientific">Mangrovibacter phragmitis</name>
    <dbReference type="NCBI Taxonomy" id="1691903"/>
    <lineage>
        <taxon>Bacteria</taxon>
        <taxon>Pseudomonadati</taxon>
        <taxon>Pseudomonadota</taxon>
        <taxon>Gammaproteobacteria</taxon>
        <taxon>Enterobacterales</taxon>
        <taxon>Enterobacteriaceae</taxon>
        <taxon>Mangrovibacter</taxon>
    </lineage>
</organism>
<gene>
    <name evidence="19" type="primary">tyrA</name>
    <name evidence="19" type="ORF">A9B99_15205</name>
</gene>
<dbReference type="SUPFAM" id="SSF51735">
    <property type="entry name" value="NAD(P)-binding Rossmann-fold domains"/>
    <property type="match status" value="1"/>
</dbReference>
<sequence>MVAELTALRDQIDEVDKALLGLLARRLELVAEVGEVKSRYGLPIYVPEREASMLASRRHEAEMLGVPPDLIEDVLRRVMRESYSSENDKGFKTLMPGLRPVVIIGGAGQMGRLFEKLLVLSGYQVRILEQGDWPQAETLLHDAGMVIVSVPIHLTEQVINQLPPLPQDCILVDLASVKNSPLQAMLAAHSGPVLGLHPMFGPDTGSLAKQVVVWCDGRQPEAYQWFLEQIQVWGARIHRISAVEHDQNMAFIQALRHFATFAYGLHLAEENVQLDQLLALSSPIYRLELAMVGRLFAQDPQLYADIIMSSGNNLALIKRYYQRFGEALSLIEHGNKQAFIDSFRRVEHWFGDYAKHFQEESRNLLRQANDSRQ</sequence>
<dbReference type="UniPathway" id="UPA00122">
    <property type="reaction ID" value="UER00961"/>
</dbReference>
<dbReference type="GO" id="GO:0005737">
    <property type="term" value="C:cytoplasm"/>
    <property type="evidence" value="ECO:0007669"/>
    <property type="project" value="UniProtKB-SubCell"/>
</dbReference>
<dbReference type="RefSeq" id="WP_064600758.1">
    <property type="nucleotide sequence ID" value="NZ_JBDJAE010000002.1"/>
</dbReference>
<feature type="domain" description="Prephenate/arogenate dehydrogenase" evidence="18">
    <location>
        <begin position="99"/>
        <end position="361"/>
    </location>
</feature>
<evidence type="ECO:0000256" key="16">
    <source>
        <dbReference type="PIRNR" id="PIRNR001499"/>
    </source>
</evidence>
<dbReference type="InterPro" id="IPR046826">
    <property type="entry name" value="PDH_N"/>
</dbReference>
<name>A0A1B7KYS7_9ENTR</name>
<evidence type="ECO:0000313" key="20">
    <source>
        <dbReference type="Proteomes" id="UP000078225"/>
    </source>
</evidence>
<dbReference type="GO" id="GO:0004106">
    <property type="term" value="F:chorismate mutase activity"/>
    <property type="evidence" value="ECO:0007669"/>
    <property type="project" value="UniProtKB-EC"/>
</dbReference>
<dbReference type="PROSITE" id="PS51176">
    <property type="entry name" value="PDH_ADH"/>
    <property type="match status" value="1"/>
</dbReference>
<dbReference type="GO" id="GO:0046417">
    <property type="term" value="P:chorismate metabolic process"/>
    <property type="evidence" value="ECO:0007669"/>
    <property type="project" value="InterPro"/>
</dbReference>
<keyword evidence="6 16" id="KW-0827">Tyrosine biosynthesis</keyword>
<evidence type="ECO:0000256" key="8">
    <source>
        <dbReference type="ARBA" id="ARBA00023002"/>
    </source>
</evidence>
<comment type="similarity">
    <text evidence="14">In the C-terminal section; belongs to the prephenate/arogenate dehydrogenase family.</text>
</comment>
<evidence type="ECO:0000256" key="6">
    <source>
        <dbReference type="ARBA" id="ARBA00022498"/>
    </source>
</evidence>
<evidence type="ECO:0000256" key="12">
    <source>
        <dbReference type="ARBA" id="ARBA00023268"/>
    </source>
</evidence>
<dbReference type="InterPro" id="IPR003099">
    <property type="entry name" value="Prephen_DH"/>
</dbReference>
<protein>
    <recommendedName>
        <fullName evidence="15 16">T-protein</fullName>
    </recommendedName>
</protein>
<dbReference type="PIRSF" id="PIRSF001499">
    <property type="entry name" value="Chor_mut_pdh_Tpr"/>
    <property type="match status" value="1"/>
</dbReference>
<comment type="caution">
    <text evidence="19">The sequence shown here is derived from an EMBL/GenBank/DDBJ whole genome shotgun (WGS) entry which is preliminary data.</text>
</comment>
<dbReference type="InterPro" id="IPR008244">
    <property type="entry name" value="Chor_mut/prephenate_DH_T"/>
</dbReference>
<comment type="pathway">
    <text evidence="4 16">Amino-acid biosynthesis; L-tyrosine biosynthesis; (4-hydroxyphenyl)pyruvate from prephenate (NAD(+) route): step 1/1.</text>
</comment>
<evidence type="ECO:0000256" key="2">
    <source>
        <dbReference type="ARBA" id="ARBA00004496"/>
    </source>
</evidence>
<evidence type="ECO:0000256" key="4">
    <source>
        <dbReference type="ARBA" id="ARBA00005067"/>
    </source>
</evidence>
<evidence type="ECO:0000256" key="3">
    <source>
        <dbReference type="ARBA" id="ARBA00004817"/>
    </source>
</evidence>
<dbReference type="Pfam" id="PF01817">
    <property type="entry name" value="CM_2"/>
    <property type="match status" value="1"/>
</dbReference>
<dbReference type="PANTHER" id="PTHR21363">
    <property type="entry name" value="PREPHENATE DEHYDROGENASE"/>
    <property type="match status" value="1"/>
</dbReference>
<keyword evidence="9 16" id="KW-0520">NAD</keyword>
<dbReference type="Gene3D" id="1.20.59.10">
    <property type="entry name" value="Chorismate mutase"/>
    <property type="match status" value="1"/>
</dbReference>
<dbReference type="InterPro" id="IPR036291">
    <property type="entry name" value="NAD(P)-bd_dom_sf"/>
</dbReference>
<dbReference type="FunFam" id="1.10.3660.10:FF:000001">
    <property type="entry name" value="T-protein"/>
    <property type="match status" value="1"/>
</dbReference>
<keyword evidence="11 16" id="KW-0413">Isomerase</keyword>
<dbReference type="InterPro" id="IPR046825">
    <property type="entry name" value="PDH_C"/>
</dbReference>
<comment type="catalytic activity">
    <reaction evidence="13">
        <text>prephenate + NAD(+) = 3-(4-hydroxyphenyl)pyruvate + CO2 + NADH</text>
        <dbReference type="Rhea" id="RHEA:13869"/>
        <dbReference type="ChEBI" id="CHEBI:16526"/>
        <dbReference type="ChEBI" id="CHEBI:29934"/>
        <dbReference type="ChEBI" id="CHEBI:36242"/>
        <dbReference type="ChEBI" id="CHEBI:57540"/>
        <dbReference type="ChEBI" id="CHEBI:57945"/>
        <dbReference type="EC" id="1.3.1.12"/>
    </reaction>
</comment>
<dbReference type="Gene3D" id="1.10.3660.10">
    <property type="entry name" value="6-phosphogluconate dehydrogenase C-terminal like domain"/>
    <property type="match status" value="1"/>
</dbReference>
<dbReference type="InterPro" id="IPR011277">
    <property type="entry name" value="CM_T"/>
</dbReference>
<keyword evidence="10 16" id="KW-0057">Aromatic amino acid biosynthesis</keyword>
<dbReference type="GO" id="GO:0006571">
    <property type="term" value="P:tyrosine biosynthetic process"/>
    <property type="evidence" value="ECO:0007669"/>
    <property type="project" value="UniProtKB-UniPathway"/>
</dbReference>
<evidence type="ECO:0000256" key="7">
    <source>
        <dbReference type="ARBA" id="ARBA00022605"/>
    </source>
</evidence>
<evidence type="ECO:0000256" key="14">
    <source>
        <dbReference type="ARBA" id="ARBA00061334"/>
    </source>
</evidence>
<accession>A0A1B7KYS7</accession>
<comment type="pathway">
    <text evidence="3 16">Metabolic intermediate biosynthesis; prephenate biosynthesis; prephenate from chorismate: step 1/1.</text>
</comment>
<keyword evidence="20" id="KW-1185">Reference proteome</keyword>
<evidence type="ECO:0000256" key="11">
    <source>
        <dbReference type="ARBA" id="ARBA00023235"/>
    </source>
</evidence>
<evidence type="ECO:0000256" key="5">
    <source>
        <dbReference type="ARBA" id="ARBA00022490"/>
    </source>
</evidence>
<evidence type="ECO:0000313" key="19">
    <source>
        <dbReference type="EMBL" id="OAT75228.1"/>
    </source>
</evidence>
<comment type="subcellular location">
    <subcellularLocation>
        <location evidence="2 16">Cytoplasm</location>
    </subcellularLocation>
</comment>
<evidence type="ECO:0000259" key="18">
    <source>
        <dbReference type="PROSITE" id="PS51176"/>
    </source>
</evidence>
<dbReference type="InterPro" id="IPR036263">
    <property type="entry name" value="Chorismate_II_sf"/>
</dbReference>
<dbReference type="STRING" id="1691903.A9B99_15205"/>
<dbReference type="InterPro" id="IPR002701">
    <property type="entry name" value="CM_II_prokaryot"/>
</dbReference>
<evidence type="ECO:0000256" key="10">
    <source>
        <dbReference type="ARBA" id="ARBA00023141"/>
    </source>
</evidence>
<dbReference type="SMART" id="SM00830">
    <property type="entry name" value="CM_2"/>
    <property type="match status" value="1"/>
</dbReference>
<feature type="domain" description="Chorismate mutase" evidence="17">
    <location>
        <begin position="1"/>
        <end position="90"/>
    </location>
</feature>
<dbReference type="GO" id="GO:0008977">
    <property type="term" value="F:prephenate dehydrogenase (NAD+) activity"/>
    <property type="evidence" value="ECO:0007669"/>
    <property type="project" value="UniProtKB-EC"/>
</dbReference>
<dbReference type="UniPathway" id="UPA00120">
    <property type="reaction ID" value="UER00203"/>
</dbReference>
<evidence type="ECO:0000256" key="13">
    <source>
        <dbReference type="ARBA" id="ARBA00049260"/>
    </source>
</evidence>
<dbReference type="SUPFAM" id="SSF48179">
    <property type="entry name" value="6-phosphogluconate dehydrogenase C-terminal domain-like"/>
    <property type="match status" value="1"/>
</dbReference>
<dbReference type="FunFam" id="3.40.50.720:FF:000170">
    <property type="entry name" value="T-protein"/>
    <property type="match status" value="1"/>
</dbReference>
<dbReference type="Pfam" id="PF02153">
    <property type="entry name" value="PDH_N"/>
    <property type="match status" value="1"/>
</dbReference>
<dbReference type="NCBIfam" id="TIGR01799">
    <property type="entry name" value="CM_T"/>
    <property type="match status" value="1"/>
</dbReference>
<dbReference type="OrthoDB" id="6198144at2"/>
<dbReference type="InterPro" id="IPR008927">
    <property type="entry name" value="6-PGluconate_DH-like_C_sf"/>
</dbReference>
<dbReference type="AlphaFoldDB" id="A0A1B7KYS7"/>
<evidence type="ECO:0000256" key="1">
    <source>
        <dbReference type="ARBA" id="ARBA00000824"/>
    </source>
</evidence>
<dbReference type="InterPro" id="IPR050812">
    <property type="entry name" value="Preph/Arog_dehydrog"/>
</dbReference>
<evidence type="ECO:0000256" key="15">
    <source>
        <dbReference type="ARBA" id="ARBA00074179"/>
    </source>
</evidence>
<dbReference type="PANTHER" id="PTHR21363:SF0">
    <property type="entry name" value="PREPHENATE DEHYDROGENASE [NADP(+)]"/>
    <property type="match status" value="1"/>
</dbReference>
<dbReference type="FunFam" id="1.20.59.10:FF:000001">
    <property type="entry name" value="T-protein"/>
    <property type="match status" value="1"/>
</dbReference>
<dbReference type="GO" id="GO:0004665">
    <property type="term" value="F:prephenate dehydrogenase (NADP+) activity"/>
    <property type="evidence" value="ECO:0007669"/>
    <property type="project" value="InterPro"/>
</dbReference>
<dbReference type="SUPFAM" id="SSF48600">
    <property type="entry name" value="Chorismate mutase II"/>
    <property type="match status" value="1"/>
</dbReference>
<dbReference type="GO" id="GO:0070403">
    <property type="term" value="F:NAD+ binding"/>
    <property type="evidence" value="ECO:0007669"/>
    <property type="project" value="InterPro"/>
</dbReference>
<reference evidence="20" key="1">
    <citation type="submission" date="2016-05" db="EMBL/GenBank/DDBJ databases">
        <authorList>
            <person name="Behera P."/>
            <person name="Vaishampayan P."/>
            <person name="Singh N."/>
            <person name="Raina V."/>
            <person name="Suar M."/>
            <person name="Pattnaik A."/>
            <person name="Rastogi G."/>
        </authorList>
    </citation>
    <scope>NUCLEOTIDE SEQUENCE [LARGE SCALE GENOMIC DNA]</scope>
    <source>
        <strain evidence="20">MP23</strain>
    </source>
</reference>
<keyword evidence="12" id="KW-0511">Multifunctional enzyme</keyword>
<dbReference type="PROSITE" id="PS51168">
    <property type="entry name" value="CHORISMATE_MUT_2"/>
    <property type="match status" value="1"/>
</dbReference>
<dbReference type="Proteomes" id="UP000078225">
    <property type="component" value="Unassembled WGS sequence"/>
</dbReference>
<evidence type="ECO:0000256" key="9">
    <source>
        <dbReference type="ARBA" id="ARBA00023027"/>
    </source>
</evidence>
<dbReference type="EMBL" id="LYRP01000048">
    <property type="protein sequence ID" value="OAT75228.1"/>
    <property type="molecule type" value="Genomic_DNA"/>
</dbReference>
<proteinExistence type="inferred from homology"/>
<comment type="catalytic activity">
    <reaction evidence="1">
        <text>chorismate = prephenate</text>
        <dbReference type="Rhea" id="RHEA:13897"/>
        <dbReference type="ChEBI" id="CHEBI:29748"/>
        <dbReference type="ChEBI" id="CHEBI:29934"/>
        <dbReference type="EC" id="5.4.99.5"/>
    </reaction>
</comment>
<dbReference type="Pfam" id="PF20463">
    <property type="entry name" value="PDH_C"/>
    <property type="match status" value="1"/>
</dbReference>
<dbReference type="Gene3D" id="3.40.50.720">
    <property type="entry name" value="NAD(P)-binding Rossmann-like Domain"/>
    <property type="match status" value="1"/>
</dbReference>
<evidence type="ECO:0000259" key="17">
    <source>
        <dbReference type="PROSITE" id="PS51168"/>
    </source>
</evidence>
<keyword evidence="7 16" id="KW-0028">Amino-acid biosynthesis</keyword>
<dbReference type="NCBIfam" id="NF008400">
    <property type="entry name" value="PRK11199.1"/>
    <property type="match status" value="1"/>
</dbReference>